<evidence type="ECO:0000259" key="10">
    <source>
        <dbReference type="Pfam" id="PF03553"/>
    </source>
</evidence>
<dbReference type="NCBIfam" id="TIGR00931">
    <property type="entry name" value="antiport_nhaC"/>
    <property type="match status" value="1"/>
</dbReference>
<comment type="similarity">
    <text evidence="8">Belongs to the NhaC Na(+)/H(+) (TC 2.A.35) antiporter family.</text>
</comment>
<dbReference type="PANTHER" id="PTHR33451:SF6">
    <property type="entry name" value="NA(+)_H(+) ANTIPORTER NHAC"/>
    <property type="match status" value="1"/>
</dbReference>
<evidence type="ECO:0000256" key="9">
    <source>
        <dbReference type="SAM" id="Phobius"/>
    </source>
</evidence>
<feature type="domain" description="Na+/H+ antiporter NhaC-like C-terminal" evidence="10">
    <location>
        <begin position="158"/>
        <end position="451"/>
    </location>
</feature>
<evidence type="ECO:0000256" key="7">
    <source>
        <dbReference type="ARBA" id="ARBA00023136"/>
    </source>
</evidence>
<feature type="transmembrane region" description="Helical" evidence="9">
    <location>
        <begin position="108"/>
        <end position="141"/>
    </location>
</feature>
<dbReference type="GO" id="GO:0005886">
    <property type="term" value="C:plasma membrane"/>
    <property type="evidence" value="ECO:0007669"/>
    <property type="project" value="UniProtKB-SubCell"/>
</dbReference>
<keyword evidence="4" id="KW-1003">Cell membrane</keyword>
<comment type="subcellular location">
    <subcellularLocation>
        <location evidence="1">Cell membrane</location>
        <topology evidence="1">Multi-pass membrane protein</topology>
    </subcellularLocation>
</comment>
<comment type="caution">
    <text evidence="11">The sequence shown here is derived from an EMBL/GenBank/DDBJ whole genome shotgun (WGS) entry which is preliminary data.</text>
</comment>
<dbReference type="Proteomes" id="UP000275076">
    <property type="component" value="Unassembled WGS sequence"/>
</dbReference>
<feature type="transmembrane region" description="Helical" evidence="9">
    <location>
        <begin position="65"/>
        <end position="88"/>
    </location>
</feature>
<evidence type="ECO:0000313" key="11">
    <source>
        <dbReference type="EMBL" id="RSL33143.1"/>
    </source>
</evidence>
<dbReference type="InterPro" id="IPR052180">
    <property type="entry name" value="NhaC_Na-H+_Antiporter"/>
</dbReference>
<dbReference type="PANTHER" id="PTHR33451">
    <property type="entry name" value="MALATE-2H(+)/NA(+)-LACTATE ANTIPORTER"/>
    <property type="match status" value="1"/>
</dbReference>
<dbReference type="EMBL" id="RBVX01000010">
    <property type="protein sequence ID" value="RSL33143.1"/>
    <property type="molecule type" value="Genomic_DNA"/>
</dbReference>
<feature type="transmembrane region" description="Helical" evidence="9">
    <location>
        <begin position="312"/>
        <end position="339"/>
    </location>
</feature>
<proteinExistence type="inferred from homology"/>
<keyword evidence="12" id="KW-1185">Reference proteome</keyword>
<dbReference type="InterPro" id="IPR018461">
    <property type="entry name" value="Na/H_Antiport_NhaC-like_C"/>
</dbReference>
<accession>A0A428N3V7</accession>
<dbReference type="OrthoDB" id="9762978at2"/>
<keyword evidence="6 9" id="KW-1133">Transmembrane helix</keyword>
<evidence type="ECO:0000256" key="1">
    <source>
        <dbReference type="ARBA" id="ARBA00004651"/>
    </source>
</evidence>
<feature type="transmembrane region" description="Helical" evidence="9">
    <location>
        <begin position="190"/>
        <end position="211"/>
    </location>
</feature>
<evidence type="ECO:0000256" key="2">
    <source>
        <dbReference type="ARBA" id="ARBA00022448"/>
    </source>
</evidence>
<organism evidence="11 12">
    <name type="scientific">Salibacterium salarium</name>
    <dbReference type="NCBI Taxonomy" id="284579"/>
    <lineage>
        <taxon>Bacteria</taxon>
        <taxon>Bacillati</taxon>
        <taxon>Bacillota</taxon>
        <taxon>Bacilli</taxon>
        <taxon>Bacillales</taxon>
        <taxon>Bacillaceae</taxon>
    </lineage>
</organism>
<feature type="transmembrane region" description="Helical" evidence="9">
    <location>
        <begin position="12"/>
        <end position="29"/>
    </location>
</feature>
<keyword evidence="5 9" id="KW-0812">Transmembrane</keyword>
<dbReference type="GO" id="GO:0015297">
    <property type="term" value="F:antiporter activity"/>
    <property type="evidence" value="ECO:0007669"/>
    <property type="project" value="UniProtKB-KW"/>
</dbReference>
<evidence type="ECO:0000256" key="5">
    <source>
        <dbReference type="ARBA" id="ARBA00022692"/>
    </source>
</evidence>
<keyword evidence="3" id="KW-0050">Antiport</keyword>
<feature type="transmembrane region" description="Helical" evidence="9">
    <location>
        <begin position="35"/>
        <end position="53"/>
    </location>
</feature>
<keyword evidence="2" id="KW-0813">Transport</keyword>
<name>A0A428N3V7_9BACI</name>
<sequence length="478" mass="50453">MEEKRATLTGSLVVLFLIIAILGVSILHYSVAPHIPIVLATIVVSLYGLKLKFQWKHLENSMVKGISYGIPAILILSLIGVLIGVWALNSTVPTITYYGLHVLSPSLFLVSAVLITAVVAVMTGSSLSAMGTIGVSLMGVAYGMGISPEMTAGAIVSGAIFGDKLSPLSDTTNLTAATAKVDVFEHIRHMLWTTVPALIITLLIFGGIGIFSNQGGADTSQVGEMISTLQSEFMITPVTLLSPLLIIGLAVKRVKPVPSLALGLIVAVLTTFYTSPGINLGGIMTAAHSGYTAETGVDAIDNLLSLGGLESMLFGVSLIIVALAFGGVFKGVGIAHTLIDSIKGVLKTKGNVISSTVVSCFGVNFIIGEQYLSIILPGQMLEDSYKNANLHPKNLSRTLEDAGSILHPLIPWGVIGAFVMTTLDVGMGYIFFTFISIVTPFITLFYAYTGLTLTPLNKDTESIVDMDEEENKSETNAL</sequence>
<feature type="transmembrane region" description="Helical" evidence="9">
    <location>
        <begin position="429"/>
        <end position="448"/>
    </location>
</feature>
<dbReference type="Pfam" id="PF03553">
    <property type="entry name" value="Na_H_antiporter"/>
    <property type="match status" value="1"/>
</dbReference>
<protein>
    <submittedName>
        <fullName evidence="11">Na+/H+ antiporter NhaC</fullName>
    </submittedName>
</protein>
<gene>
    <name evidence="11" type="primary">nhaC</name>
    <name evidence="11" type="ORF">D7Z54_12650</name>
</gene>
<reference evidence="11 12" key="1">
    <citation type="submission" date="2018-10" db="EMBL/GenBank/DDBJ databases">
        <title>Draft genome sequence of Bacillus salarius IM0101, isolated from a hypersaline soil in Inner Mongolia, China.</title>
        <authorList>
            <person name="Yamprayoonswat W."/>
            <person name="Boonvisut S."/>
            <person name="Jumpathong W."/>
            <person name="Sittihan S."/>
            <person name="Ruangsuj P."/>
            <person name="Wanthongcharoen S."/>
            <person name="Thongpramul N."/>
            <person name="Pimmason S."/>
            <person name="Yu B."/>
            <person name="Yasawong M."/>
        </authorList>
    </citation>
    <scope>NUCLEOTIDE SEQUENCE [LARGE SCALE GENOMIC DNA]</scope>
    <source>
        <strain evidence="11 12">IM0101</strain>
    </source>
</reference>
<evidence type="ECO:0000256" key="4">
    <source>
        <dbReference type="ARBA" id="ARBA00022475"/>
    </source>
</evidence>
<feature type="transmembrane region" description="Helical" evidence="9">
    <location>
        <begin position="231"/>
        <end position="250"/>
    </location>
</feature>
<feature type="transmembrane region" description="Helical" evidence="9">
    <location>
        <begin position="257"/>
        <end position="275"/>
    </location>
</feature>
<evidence type="ECO:0000256" key="8">
    <source>
        <dbReference type="ARBA" id="ARBA00038435"/>
    </source>
</evidence>
<evidence type="ECO:0000313" key="12">
    <source>
        <dbReference type="Proteomes" id="UP000275076"/>
    </source>
</evidence>
<evidence type="ECO:0000256" key="3">
    <source>
        <dbReference type="ARBA" id="ARBA00022449"/>
    </source>
</evidence>
<dbReference type="AlphaFoldDB" id="A0A428N3V7"/>
<dbReference type="InterPro" id="IPR004770">
    <property type="entry name" value="Na/H_antiport_NhaC"/>
</dbReference>
<evidence type="ECO:0000256" key="6">
    <source>
        <dbReference type="ARBA" id="ARBA00022989"/>
    </source>
</evidence>
<keyword evidence="7 9" id="KW-0472">Membrane</keyword>
<dbReference type="RefSeq" id="WP_125556206.1">
    <property type="nucleotide sequence ID" value="NZ_RBVX01000010.1"/>
</dbReference>